<proteinExistence type="predicted"/>
<reference evidence="2" key="2">
    <citation type="submission" date="2014-09" db="EMBL/GenBank/DDBJ databases">
        <authorList>
            <person name="Gonzales D.T.T."/>
            <person name="Saloma C.P."/>
        </authorList>
    </citation>
    <scope>NUCLEOTIDE SEQUENCE</scope>
    <source>
        <tissue evidence="2">Venom duct</tissue>
    </source>
</reference>
<keyword evidence="1" id="KW-0732">Signal</keyword>
<dbReference type="EMBL" id="GBRA01000040">
    <property type="protein sequence ID" value="JAC94754.1"/>
    <property type="molecule type" value="Transcribed_RNA"/>
</dbReference>
<protein>
    <submittedName>
        <fullName evidence="2">Gsp_40 putative toxin</fullName>
    </submittedName>
</protein>
<sequence length="125" mass="13495">MALYLDILMGITMVAAMMTISEALQTCDSRQVCATKVYWARKDLCVCGGGSHCPTANDQSVSPVTVRKYIFICPGQSIPPCTDLTSPAITFSGSEGHYGLAHCYCAILDWPGLTYVDKYCAELPA</sequence>
<evidence type="ECO:0000256" key="1">
    <source>
        <dbReference type="SAM" id="SignalP"/>
    </source>
</evidence>
<name>A0A098LXT6_GEMSP</name>
<evidence type="ECO:0000313" key="2">
    <source>
        <dbReference type="EMBL" id="JAC94754.1"/>
    </source>
</evidence>
<accession>A0A098LXT6</accession>
<reference evidence="2" key="1">
    <citation type="journal article" date="2014" name="Toxicon">
        <title>A bioinformatics survey for conotoxin-like sequences in three turrid snail venom duct transcriptomes.</title>
        <authorList>
            <person name="Gonzales D.T."/>
            <person name="Saloma C.P."/>
        </authorList>
    </citation>
    <scope>NUCLEOTIDE SEQUENCE</scope>
    <source>
        <tissue evidence="2">Venom duct</tissue>
    </source>
</reference>
<organism evidence="2">
    <name type="scientific">Gemmula speciosa</name>
    <name type="common">Splendid gem-turris</name>
    <name type="synonym">Pleurotoma speciosa</name>
    <dbReference type="NCBI Taxonomy" id="439592"/>
    <lineage>
        <taxon>Eukaryota</taxon>
        <taxon>Metazoa</taxon>
        <taxon>Spiralia</taxon>
        <taxon>Lophotrochozoa</taxon>
        <taxon>Mollusca</taxon>
        <taxon>Gastropoda</taxon>
        <taxon>Caenogastropoda</taxon>
        <taxon>Neogastropoda</taxon>
        <taxon>Conoidea</taxon>
        <taxon>Turridae</taxon>
        <taxon>Gemmula</taxon>
    </lineage>
</organism>
<feature type="chain" id="PRO_5001937805" evidence="1">
    <location>
        <begin position="24"/>
        <end position="125"/>
    </location>
</feature>
<feature type="signal peptide" evidence="1">
    <location>
        <begin position="1"/>
        <end position="23"/>
    </location>
</feature>
<dbReference type="AlphaFoldDB" id="A0A098LXT6"/>